<dbReference type="PANTHER" id="PTHR43065:SF10">
    <property type="entry name" value="PEROXIDE STRESS-ACTIVATED HISTIDINE KINASE MAK3"/>
    <property type="match status" value="1"/>
</dbReference>
<dbReference type="InterPro" id="IPR004358">
    <property type="entry name" value="Sig_transdc_His_kin-like_C"/>
</dbReference>
<evidence type="ECO:0000256" key="6">
    <source>
        <dbReference type="ARBA" id="ARBA00023012"/>
    </source>
</evidence>
<dbReference type="InterPro" id="IPR036890">
    <property type="entry name" value="HATPase_C_sf"/>
</dbReference>
<dbReference type="InterPro" id="IPR003594">
    <property type="entry name" value="HATPase_dom"/>
</dbReference>
<evidence type="ECO:0000256" key="8">
    <source>
        <dbReference type="SAM" id="Phobius"/>
    </source>
</evidence>
<dbReference type="AlphaFoldDB" id="A0A0F9KDK5"/>
<dbReference type="SMART" id="SM00387">
    <property type="entry name" value="HATPase_c"/>
    <property type="match status" value="1"/>
</dbReference>
<evidence type="ECO:0000256" key="1">
    <source>
        <dbReference type="ARBA" id="ARBA00022553"/>
    </source>
</evidence>
<dbReference type="PANTHER" id="PTHR43065">
    <property type="entry name" value="SENSOR HISTIDINE KINASE"/>
    <property type="match status" value="1"/>
</dbReference>
<keyword evidence="3" id="KW-0547">Nucleotide-binding</keyword>
<keyword evidence="8" id="KW-0472">Membrane</keyword>
<dbReference type="InterPro" id="IPR003661">
    <property type="entry name" value="HisK_dim/P_dom"/>
</dbReference>
<feature type="transmembrane region" description="Helical" evidence="8">
    <location>
        <begin position="60"/>
        <end position="79"/>
    </location>
</feature>
<dbReference type="InterPro" id="IPR005467">
    <property type="entry name" value="His_kinase_dom"/>
</dbReference>
<dbReference type="PRINTS" id="PR00344">
    <property type="entry name" value="BCTRLSENSOR"/>
</dbReference>
<evidence type="ECO:0000256" key="4">
    <source>
        <dbReference type="ARBA" id="ARBA00022777"/>
    </source>
</evidence>
<keyword evidence="2" id="KW-0808">Transferase</keyword>
<dbReference type="SMART" id="SM00388">
    <property type="entry name" value="HisKA"/>
    <property type="match status" value="1"/>
</dbReference>
<gene>
    <name evidence="10" type="ORF">LCGC14_1343830</name>
</gene>
<dbReference type="Pfam" id="PF00512">
    <property type="entry name" value="HisKA"/>
    <property type="match status" value="1"/>
</dbReference>
<evidence type="ECO:0000313" key="10">
    <source>
        <dbReference type="EMBL" id="KKM80043.1"/>
    </source>
</evidence>
<feature type="transmembrane region" description="Helical" evidence="8">
    <location>
        <begin position="35"/>
        <end position="54"/>
    </location>
</feature>
<evidence type="ECO:0000259" key="9">
    <source>
        <dbReference type="PROSITE" id="PS50109"/>
    </source>
</evidence>
<sequence>MPTLRQVSAAGSGADLRPLGRELTGSALWMVRLRWVAGAGIIIGTIVAGWLGIVTEVVELLLIGGIVVAYNVALSLLARRLEGRPAESIRALSLIQILADLVVLSGLVYFCGGIEGPLAIFYVFHVVCAAILLSPPMGYFVAAMATVLFSAVAVLQAAVPSLYHPLPQLVPAGHYRVWQHVSLELTTFAVAMFVSAYLTIAVTSRLRATEAQVGRQRDVLDSIISGMSESLVFLSPEGKVLLWNSGGGRWLLGAERGQDVQNMAEESLPKAVSEYVQRAGRADEPLPTEMFWVSGPGVEGAPPRQFRACASGVFDAADGHIGYVIVAEDLTEQLHLEQDLRAQNREVRTMSEALRETEQAMAQHEKMVAIGTMAAGVAHEIGNPLACLSAIVQLLRRRLEQDQDRAQLAALDEQINRIVTIVRELLEFAKPGTGERVLADLDRLVEQAVRMVRYSHRSRNVQLESIRSADLPKVFVTPQKFQQALLNLLLNALDAVKDLPGGGIVTVERAIEGERVCVKVVDRGIGMTPEQLRQAPEPFYTTKAPGEGTGLGLAVSYRLIEQQGGRIDIDSSPGRGTTATISFPVAMSATRKSGGPEVSEESSC</sequence>
<evidence type="ECO:0000256" key="2">
    <source>
        <dbReference type="ARBA" id="ARBA00022679"/>
    </source>
</evidence>
<proteinExistence type="predicted"/>
<keyword evidence="5" id="KW-0067">ATP-binding</keyword>
<keyword evidence="8" id="KW-0812">Transmembrane</keyword>
<keyword evidence="6" id="KW-0902">Two-component regulatory system</keyword>
<dbReference type="GO" id="GO:0005524">
    <property type="term" value="F:ATP binding"/>
    <property type="evidence" value="ECO:0007669"/>
    <property type="project" value="UniProtKB-KW"/>
</dbReference>
<keyword evidence="1" id="KW-0597">Phosphoprotein</keyword>
<dbReference type="InterPro" id="IPR036097">
    <property type="entry name" value="HisK_dim/P_sf"/>
</dbReference>
<dbReference type="Pfam" id="PF25323">
    <property type="entry name" value="6TM_PilS"/>
    <property type="match status" value="1"/>
</dbReference>
<dbReference type="PROSITE" id="PS50109">
    <property type="entry name" value="HIS_KIN"/>
    <property type="match status" value="1"/>
</dbReference>
<dbReference type="EMBL" id="LAZR01008241">
    <property type="protein sequence ID" value="KKM80043.1"/>
    <property type="molecule type" value="Genomic_DNA"/>
</dbReference>
<feature type="transmembrane region" description="Helical" evidence="8">
    <location>
        <begin position="91"/>
        <end position="110"/>
    </location>
</feature>
<dbReference type="SUPFAM" id="SSF55874">
    <property type="entry name" value="ATPase domain of HSP90 chaperone/DNA topoisomerase II/histidine kinase"/>
    <property type="match status" value="1"/>
</dbReference>
<organism evidence="10">
    <name type="scientific">marine sediment metagenome</name>
    <dbReference type="NCBI Taxonomy" id="412755"/>
    <lineage>
        <taxon>unclassified sequences</taxon>
        <taxon>metagenomes</taxon>
        <taxon>ecological metagenomes</taxon>
    </lineage>
</organism>
<keyword evidence="4" id="KW-0418">Kinase</keyword>
<evidence type="ECO:0000256" key="5">
    <source>
        <dbReference type="ARBA" id="ARBA00022840"/>
    </source>
</evidence>
<feature type="coiled-coil region" evidence="7">
    <location>
        <begin position="340"/>
        <end position="367"/>
    </location>
</feature>
<dbReference type="Pfam" id="PF02518">
    <property type="entry name" value="HATPase_c"/>
    <property type="match status" value="1"/>
</dbReference>
<feature type="transmembrane region" description="Helical" evidence="8">
    <location>
        <begin position="116"/>
        <end position="133"/>
    </location>
</feature>
<comment type="caution">
    <text evidence="10">The sequence shown here is derived from an EMBL/GenBank/DDBJ whole genome shotgun (WGS) entry which is preliminary data.</text>
</comment>
<accession>A0A0F9KDK5</accession>
<protein>
    <recommendedName>
        <fullName evidence="9">Histidine kinase domain-containing protein</fullName>
    </recommendedName>
</protein>
<dbReference type="Gene3D" id="3.30.565.10">
    <property type="entry name" value="Histidine kinase-like ATPase, C-terminal domain"/>
    <property type="match status" value="1"/>
</dbReference>
<dbReference type="GO" id="GO:0000155">
    <property type="term" value="F:phosphorelay sensor kinase activity"/>
    <property type="evidence" value="ECO:0007669"/>
    <property type="project" value="InterPro"/>
</dbReference>
<feature type="transmembrane region" description="Helical" evidence="8">
    <location>
        <begin position="183"/>
        <end position="202"/>
    </location>
</feature>
<dbReference type="Gene3D" id="3.30.450.20">
    <property type="entry name" value="PAS domain"/>
    <property type="match status" value="1"/>
</dbReference>
<feature type="domain" description="Histidine kinase" evidence="9">
    <location>
        <begin position="376"/>
        <end position="587"/>
    </location>
</feature>
<dbReference type="Gene3D" id="1.10.287.130">
    <property type="match status" value="1"/>
</dbReference>
<evidence type="ECO:0000256" key="3">
    <source>
        <dbReference type="ARBA" id="ARBA00022741"/>
    </source>
</evidence>
<keyword evidence="8" id="KW-1133">Transmembrane helix</keyword>
<evidence type="ECO:0000256" key="7">
    <source>
        <dbReference type="SAM" id="Coils"/>
    </source>
</evidence>
<dbReference type="SUPFAM" id="SSF47384">
    <property type="entry name" value="Homodimeric domain of signal transducing histidine kinase"/>
    <property type="match status" value="1"/>
</dbReference>
<dbReference type="CDD" id="cd00082">
    <property type="entry name" value="HisKA"/>
    <property type="match status" value="1"/>
</dbReference>
<name>A0A0F9KDK5_9ZZZZ</name>
<keyword evidence="7" id="KW-0175">Coiled coil</keyword>
<reference evidence="10" key="1">
    <citation type="journal article" date="2015" name="Nature">
        <title>Complex archaea that bridge the gap between prokaryotes and eukaryotes.</title>
        <authorList>
            <person name="Spang A."/>
            <person name="Saw J.H."/>
            <person name="Jorgensen S.L."/>
            <person name="Zaremba-Niedzwiedzka K."/>
            <person name="Martijn J."/>
            <person name="Lind A.E."/>
            <person name="van Eijk R."/>
            <person name="Schleper C."/>
            <person name="Guy L."/>
            <person name="Ettema T.J."/>
        </authorList>
    </citation>
    <scope>NUCLEOTIDE SEQUENCE</scope>
</reference>